<evidence type="ECO:0000313" key="2">
    <source>
        <dbReference type="Proteomes" id="UP000799767"/>
    </source>
</evidence>
<proteinExistence type="predicted"/>
<protein>
    <recommendedName>
        <fullName evidence="3">F-box domain-containing protein</fullName>
    </recommendedName>
</protein>
<dbReference type="RefSeq" id="XP_033592436.1">
    <property type="nucleotide sequence ID" value="XM_033735295.1"/>
</dbReference>
<name>A0A6A6Q361_9PEZI</name>
<accession>A0A6A6Q361</accession>
<dbReference type="AlphaFoldDB" id="A0A6A6Q361"/>
<dbReference type="Proteomes" id="UP000799767">
    <property type="component" value="Unassembled WGS sequence"/>
</dbReference>
<evidence type="ECO:0000313" key="1">
    <source>
        <dbReference type="EMBL" id="KAF2485867.1"/>
    </source>
</evidence>
<organism evidence="1 2">
    <name type="scientific">Neohortaea acidophila</name>
    <dbReference type="NCBI Taxonomy" id="245834"/>
    <lineage>
        <taxon>Eukaryota</taxon>
        <taxon>Fungi</taxon>
        <taxon>Dikarya</taxon>
        <taxon>Ascomycota</taxon>
        <taxon>Pezizomycotina</taxon>
        <taxon>Dothideomycetes</taxon>
        <taxon>Dothideomycetidae</taxon>
        <taxon>Mycosphaerellales</taxon>
        <taxon>Teratosphaeriaceae</taxon>
        <taxon>Neohortaea</taxon>
    </lineage>
</organism>
<reference evidence="1" key="1">
    <citation type="journal article" date="2020" name="Stud. Mycol.">
        <title>101 Dothideomycetes genomes: a test case for predicting lifestyles and emergence of pathogens.</title>
        <authorList>
            <person name="Haridas S."/>
            <person name="Albert R."/>
            <person name="Binder M."/>
            <person name="Bloem J."/>
            <person name="Labutti K."/>
            <person name="Salamov A."/>
            <person name="Andreopoulos B."/>
            <person name="Baker S."/>
            <person name="Barry K."/>
            <person name="Bills G."/>
            <person name="Bluhm B."/>
            <person name="Cannon C."/>
            <person name="Castanera R."/>
            <person name="Culley D."/>
            <person name="Daum C."/>
            <person name="Ezra D."/>
            <person name="Gonzalez J."/>
            <person name="Henrissat B."/>
            <person name="Kuo A."/>
            <person name="Liang C."/>
            <person name="Lipzen A."/>
            <person name="Lutzoni F."/>
            <person name="Magnuson J."/>
            <person name="Mondo S."/>
            <person name="Nolan M."/>
            <person name="Ohm R."/>
            <person name="Pangilinan J."/>
            <person name="Park H.-J."/>
            <person name="Ramirez L."/>
            <person name="Alfaro M."/>
            <person name="Sun H."/>
            <person name="Tritt A."/>
            <person name="Yoshinaga Y."/>
            <person name="Zwiers L.-H."/>
            <person name="Turgeon B."/>
            <person name="Goodwin S."/>
            <person name="Spatafora J."/>
            <person name="Crous P."/>
            <person name="Grigoriev I."/>
        </authorList>
    </citation>
    <scope>NUCLEOTIDE SEQUENCE</scope>
    <source>
        <strain evidence="1">CBS 113389</strain>
    </source>
</reference>
<evidence type="ECO:0008006" key="3">
    <source>
        <dbReference type="Google" id="ProtNLM"/>
    </source>
</evidence>
<sequence length="242" mass="26892">MASTIIVARQPQVQALSVFRIGELCDLVVDQLRALDVLRVSRVSKELAVIIQGSKSAQKKLFLLADHKGDINAPTVNTKLFHAIRGKFITRIPGVSPLHEPRQRTLGIGDKEKLCAFPYSSMTCLSFRLTSPVDKSSSCSDMFLTQPPVTTATLSICTARRDEPGSGRWGEKILKDVGGIKFKHVAAAIAEHRATLKDEEYLDPVMTHVELYHLPYDPDCFKYLGLSSARAVKRMMGRRREA</sequence>
<dbReference type="GeneID" id="54476297"/>
<gene>
    <name evidence="1" type="ORF">BDY17DRAFT_309156</name>
</gene>
<keyword evidence="2" id="KW-1185">Reference proteome</keyword>
<dbReference type="EMBL" id="MU001633">
    <property type="protein sequence ID" value="KAF2485867.1"/>
    <property type="molecule type" value="Genomic_DNA"/>
</dbReference>